<dbReference type="Proteomes" id="UP000507470">
    <property type="component" value="Unassembled WGS sequence"/>
</dbReference>
<feature type="compositionally biased region" description="Polar residues" evidence="1">
    <location>
        <begin position="75"/>
        <end position="87"/>
    </location>
</feature>
<feature type="compositionally biased region" description="Low complexity" evidence="1">
    <location>
        <begin position="60"/>
        <end position="74"/>
    </location>
</feature>
<accession>A0A6J8EB65</accession>
<evidence type="ECO:0000313" key="2">
    <source>
        <dbReference type="EMBL" id="CAC5417557.1"/>
    </source>
</evidence>
<proteinExistence type="predicted"/>
<protein>
    <submittedName>
        <fullName evidence="2">Uncharacterized protein</fullName>
    </submittedName>
</protein>
<dbReference type="OrthoDB" id="10582371at2759"/>
<dbReference type="EMBL" id="CACVKT020008761">
    <property type="protein sequence ID" value="CAC5417557.1"/>
    <property type="molecule type" value="Genomic_DNA"/>
</dbReference>
<feature type="compositionally biased region" description="Basic and acidic residues" evidence="1">
    <location>
        <begin position="42"/>
        <end position="51"/>
    </location>
</feature>
<organism evidence="2 3">
    <name type="scientific">Mytilus coruscus</name>
    <name type="common">Sea mussel</name>
    <dbReference type="NCBI Taxonomy" id="42192"/>
    <lineage>
        <taxon>Eukaryota</taxon>
        <taxon>Metazoa</taxon>
        <taxon>Spiralia</taxon>
        <taxon>Lophotrochozoa</taxon>
        <taxon>Mollusca</taxon>
        <taxon>Bivalvia</taxon>
        <taxon>Autobranchia</taxon>
        <taxon>Pteriomorphia</taxon>
        <taxon>Mytilida</taxon>
        <taxon>Mytiloidea</taxon>
        <taxon>Mytilidae</taxon>
        <taxon>Mytilinae</taxon>
        <taxon>Mytilus</taxon>
    </lineage>
</organism>
<name>A0A6J8EB65_MYTCO</name>
<feature type="region of interest" description="Disordered" evidence="1">
    <location>
        <begin position="42"/>
        <end position="90"/>
    </location>
</feature>
<sequence length="275" mass="31282">MAWLGEKNEEDKSKIMAQARKDAEILKEKSIAEEIKIEQERRETLKQRIEPDQSPSIPGPSTAISINSPSPSSSVLKHNQSASASEPTQHDLISKPPCWFNQKYITHTWDEGSKLTTYHGKIVHYAARRKTFRIDNTDTADTDSDVTVWEISDESVSDMIGPSPAQKVSSSPFVPSQVLAKRRRLTAVDLAPKAKFRDVLQSYMNTAVDCVREANLLREENTRLKQTPKVIKHKRMNKWKKRAITAERSLLREQKSSKAVTSNVEKKLKKFRSLI</sequence>
<dbReference type="AlphaFoldDB" id="A0A6J8EB65"/>
<evidence type="ECO:0000256" key="1">
    <source>
        <dbReference type="SAM" id="MobiDB-lite"/>
    </source>
</evidence>
<evidence type="ECO:0000313" key="3">
    <source>
        <dbReference type="Proteomes" id="UP000507470"/>
    </source>
</evidence>
<keyword evidence="3" id="KW-1185">Reference proteome</keyword>
<reference evidence="2 3" key="1">
    <citation type="submission" date="2020-06" db="EMBL/GenBank/DDBJ databases">
        <authorList>
            <person name="Li R."/>
            <person name="Bekaert M."/>
        </authorList>
    </citation>
    <scope>NUCLEOTIDE SEQUENCE [LARGE SCALE GENOMIC DNA]</scope>
    <source>
        <strain evidence="3">wild</strain>
    </source>
</reference>
<gene>
    <name evidence="2" type="ORF">MCOR_50051</name>
</gene>